<sequence length="48" mass="5349">MSIINVCNWAYIALREEREFIELNRGSTFAGVSFDGGVGVLLSKDKEL</sequence>
<proteinExistence type="predicted"/>
<name>A0A934M7V5_9CORY</name>
<comment type="caution">
    <text evidence="1">The sequence shown here is derived from an EMBL/GenBank/DDBJ whole genome shotgun (WGS) entry which is preliminary data.</text>
</comment>
<reference evidence="1" key="1">
    <citation type="submission" date="2020-12" db="EMBL/GenBank/DDBJ databases">
        <title>Genome public.</title>
        <authorList>
            <person name="Sun Q."/>
        </authorList>
    </citation>
    <scope>NUCLEOTIDE SEQUENCE</scope>
    <source>
        <strain evidence="1">CCM 8863</strain>
    </source>
</reference>
<dbReference type="RefSeq" id="WP_198737470.1">
    <property type="nucleotide sequence ID" value="NZ_JAEIOS010000009.1"/>
</dbReference>
<protein>
    <submittedName>
        <fullName evidence="1">Uncharacterized protein</fullName>
    </submittedName>
</protein>
<evidence type="ECO:0000313" key="2">
    <source>
        <dbReference type="Proteomes" id="UP000645966"/>
    </source>
</evidence>
<evidence type="ECO:0000313" key="1">
    <source>
        <dbReference type="EMBL" id="MBI8988430.1"/>
    </source>
</evidence>
<accession>A0A934M7V5</accession>
<dbReference type="Proteomes" id="UP000645966">
    <property type="component" value="Unassembled WGS sequence"/>
</dbReference>
<dbReference type="AlphaFoldDB" id="A0A934M7V5"/>
<organism evidence="1 2">
    <name type="scientific">Corynebacterium meridianum</name>
    <dbReference type="NCBI Taxonomy" id="2765363"/>
    <lineage>
        <taxon>Bacteria</taxon>
        <taxon>Bacillati</taxon>
        <taxon>Actinomycetota</taxon>
        <taxon>Actinomycetes</taxon>
        <taxon>Mycobacteriales</taxon>
        <taxon>Corynebacteriaceae</taxon>
        <taxon>Corynebacterium</taxon>
    </lineage>
</organism>
<gene>
    <name evidence="1" type="ORF">JDV75_01435</name>
</gene>
<keyword evidence="2" id="KW-1185">Reference proteome</keyword>
<dbReference type="EMBL" id="JAEIOS010000009">
    <property type="protein sequence ID" value="MBI8988430.1"/>
    <property type="molecule type" value="Genomic_DNA"/>
</dbReference>